<dbReference type="PATRIC" id="fig|886882.15.peg.216"/>
<dbReference type="InterPro" id="IPR051620">
    <property type="entry name" value="ORF904-like_C"/>
</dbReference>
<name>E3EC69_PAEPS</name>
<protein>
    <submittedName>
        <fullName evidence="6">DNA primase</fullName>
    </submittedName>
</protein>
<evidence type="ECO:0000256" key="3">
    <source>
        <dbReference type="ARBA" id="ARBA00022806"/>
    </source>
</evidence>
<dbReference type="SUPFAM" id="SSF52540">
    <property type="entry name" value="P-loop containing nucleoside triphosphate hydrolases"/>
    <property type="match status" value="1"/>
</dbReference>
<dbReference type="Gene3D" id="3.40.50.300">
    <property type="entry name" value="P-loop containing nucleotide triphosphate hydrolases"/>
    <property type="match status" value="1"/>
</dbReference>
<evidence type="ECO:0000256" key="2">
    <source>
        <dbReference type="ARBA" id="ARBA00022801"/>
    </source>
</evidence>
<dbReference type="KEGG" id="ppm:PPSC2_01140"/>
<evidence type="ECO:0000256" key="1">
    <source>
        <dbReference type="ARBA" id="ARBA00022741"/>
    </source>
</evidence>
<dbReference type="Pfam" id="PF08706">
    <property type="entry name" value="D5_N"/>
    <property type="match status" value="1"/>
</dbReference>
<dbReference type="GO" id="GO:0004386">
    <property type="term" value="F:helicase activity"/>
    <property type="evidence" value="ECO:0007669"/>
    <property type="project" value="UniProtKB-KW"/>
</dbReference>
<keyword evidence="1" id="KW-0547">Nucleotide-binding</keyword>
<dbReference type="OrthoDB" id="9763644at2"/>
<feature type="domain" description="SF3 helicase" evidence="5">
    <location>
        <begin position="274"/>
        <end position="432"/>
    </location>
</feature>
<dbReference type="PANTHER" id="PTHR35372:SF2">
    <property type="entry name" value="SF3 HELICASE DOMAIN-CONTAINING PROTEIN"/>
    <property type="match status" value="1"/>
</dbReference>
<dbReference type="Pfam" id="PF19263">
    <property type="entry name" value="DUF5906"/>
    <property type="match status" value="1"/>
</dbReference>
<sequence>MPNDKRIRINLMDSNASVELSEEQTDTNYEFFGEYSDSVTCEDIETLQYSEDIDILTLCTEKLSYEDEIEQFDEHDDHSTLREETIFYEVEEISKAVEAENVENFKVKDNNTRFYKTSSDRGNFVPRVEWLMLNSFEMISSADGISIYQTKQGYYKHHSDSELAVLIRKNLTEDQNREVSRRKMDEVAYRLKTHPDLWRKFNDLNTDTNLINFRDGVLNLRERRMLPHDPKYCFTSFIDADCKVIPQQNTNNRDYSYSSVFECFLTDCTEGDKAKQASLQQMVGYIISNHFNAKKMFVLIGEPHTGKSVWLSLLQILIGKEHTTSMTLKQLGVNRFMQTRLAHSKLNISPEMSDDGDLKGVEFIKAVTGGDLITGDRKGEAAIDFYGRTKLVAAGNHMPKLAKHDGTTAFIDRLLFITFNNSIPERQRDRFLLQKLLEERDIIIKWALEGLYQLIDNNFIFTECNEAIQFKKKYMAELDNVTEFVNDMCVVEPENDKSRVHRTRLYDAYIIYCKANGLTSVKKTEFWREIEKFRVRSGKIRVEGSTPLMGYRGIRLLSPDEYTHT</sequence>
<dbReference type="Pfam" id="PF03288">
    <property type="entry name" value="Pox_D5"/>
    <property type="match status" value="1"/>
</dbReference>
<keyword evidence="3" id="KW-0347">Helicase</keyword>
<organism evidence="6 7">
    <name type="scientific">Paenibacillus polymyxa (strain SC2)</name>
    <name type="common">Bacillus polymyxa</name>
    <dbReference type="NCBI Taxonomy" id="886882"/>
    <lineage>
        <taxon>Bacteria</taxon>
        <taxon>Bacillati</taxon>
        <taxon>Bacillota</taxon>
        <taxon>Bacilli</taxon>
        <taxon>Bacillales</taxon>
        <taxon>Paenibacillaceae</taxon>
        <taxon>Paenibacillus</taxon>
    </lineage>
</organism>
<dbReference type="InterPro" id="IPR004968">
    <property type="entry name" value="DNA_primase/NTPase_C"/>
</dbReference>
<dbReference type="PROSITE" id="PS51206">
    <property type="entry name" value="SF3_HELICASE_1"/>
    <property type="match status" value="1"/>
</dbReference>
<dbReference type="EMBL" id="CP002213">
    <property type="protein sequence ID" value="ADO54212.2"/>
    <property type="molecule type" value="Genomic_DNA"/>
</dbReference>
<dbReference type="InterPro" id="IPR014015">
    <property type="entry name" value="Helicase_SF3_DNA-vir"/>
</dbReference>
<evidence type="ECO:0000256" key="4">
    <source>
        <dbReference type="ARBA" id="ARBA00022840"/>
    </source>
</evidence>
<dbReference type="InterPro" id="IPR027417">
    <property type="entry name" value="P-loop_NTPase"/>
</dbReference>
<dbReference type="AlphaFoldDB" id="E3EC69"/>
<evidence type="ECO:0000259" key="5">
    <source>
        <dbReference type="PROSITE" id="PS51206"/>
    </source>
</evidence>
<dbReference type="GO" id="GO:0016787">
    <property type="term" value="F:hydrolase activity"/>
    <property type="evidence" value="ECO:0007669"/>
    <property type="project" value="UniProtKB-KW"/>
</dbReference>
<dbReference type="RefSeq" id="WP_014599374.1">
    <property type="nucleotide sequence ID" value="NC_014622.2"/>
</dbReference>
<evidence type="ECO:0000313" key="6">
    <source>
        <dbReference type="EMBL" id="ADO54212.2"/>
    </source>
</evidence>
<dbReference type="HOGENOM" id="CLU_578349_0_0_9"/>
<accession>E3EC69</accession>
<reference evidence="6 7" key="1">
    <citation type="journal article" date="2011" name="J. Bacteriol.">
        <title>Complete genome sequence of Paenibacillus polymyxa SC2, a strain of plant growth-promoting Rhizobacterium with broad-spectrum antimicrobial activity.</title>
        <authorList>
            <person name="Ma M."/>
            <person name="Wang C."/>
            <person name="Ding Y."/>
            <person name="Li L."/>
            <person name="Shen D."/>
            <person name="Jiang X."/>
            <person name="Guan D."/>
            <person name="Cao F."/>
            <person name="Chen H."/>
            <person name="Feng R."/>
            <person name="Wang X."/>
            <person name="Ge Y."/>
            <person name="Yao L."/>
            <person name="Bing X."/>
            <person name="Yang X."/>
            <person name="Li J."/>
            <person name="Du B."/>
        </authorList>
    </citation>
    <scope>NUCLEOTIDE SEQUENCE [LARGE SCALE GENOMIC DNA]</scope>
    <source>
        <strain evidence="6 7">SC2</strain>
    </source>
</reference>
<proteinExistence type="predicted"/>
<dbReference type="NCBIfam" id="TIGR01613">
    <property type="entry name" value="primase_Cterm"/>
    <property type="match status" value="1"/>
</dbReference>
<dbReference type="eggNOG" id="COG3378">
    <property type="taxonomic scope" value="Bacteria"/>
</dbReference>
<gene>
    <name evidence="6" type="primary">M1-364</name>
    <name evidence="6" type="ORF">PPSC2_01140</name>
</gene>
<dbReference type="PANTHER" id="PTHR35372">
    <property type="entry name" value="ATP BINDING PROTEIN-RELATED"/>
    <property type="match status" value="1"/>
</dbReference>
<dbReference type="InterPro" id="IPR006500">
    <property type="entry name" value="Helicase_put_C_phage/plasmid"/>
</dbReference>
<dbReference type="GO" id="GO:0005524">
    <property type="term" value="F:ATP binding"/>
    <property type="evidence" value="ECO:0007669"/>
    <property type="project" value="UniProtKB-KW"/>
</dbReference>
<keyword evidence="4" id="KW-0067">ATP-binding</keyword>
<dbReference type="Proteomes" id="UP000006868">
    <property type="component" value="Chromosome"/>
</dbReference>
<dbReference type="InterPro" id="IPR014818">
    <property type="entry name" value="Phage/plasmid_primase_P4_C"/>
</dbReference>
<dbReference type="InterPro" id="IPR045455">
    <property type="entry name" value="NrS-1_pol-like_helicase"/>
</dbReference>
<evidence type="ECO:0000313" key="7">
    <source>
        <dbReference type="Proteomes" id="UP000006868"/>
    </source>
</evidence>
<keyword evidence="2" id="KW-0378">Hydrolase</keyword>